<evidence type="ECO:0000259" key="2">
    <source>
        <dbReference type="Pfam" id="PF08486"/>
    </source>
</evidence>
<feature type="signal peptide" evidence="1">
    <location>
        <begin position="1"/>
        <end position="25"/>
    </location>
</feature>
<accession>A0A378NWJ7</accession>
<proteinExistence type="predicted"/>
<reference evidence="3 4" key="1">
    <citation type="submission" date="2018-06" db="EMBL/GenBank/DDBJ databases">
        <authorList>
            <consortium name="Pathogen Informatics"/>
            <person name="Doyle S."/>
        </authorList>
    </citation>
    <scope>NUCLEOTIDE SEQUENCE [LARGE SCALE GENOMIC DNA]</scope>
    <source>
        <strain evidence="3 4">NCTC10571</strain>
    </source>
</reference>
<dbReference type="GO" id="GO:0030288">
    <property type="term" value="C:outer membrane-bounded periplasmic space"/>
    <property type="evidence" value="ECO:0007669"/>
    <property type="project" value="TreeGrafter"/>
</dbReference>
<dbReference type="GO" id="GO:0030435">
    <property type="term" value="P:sporulation resulting in formation of a cellular spore"/>
    <property type="evidence" value="ECO:0007669"/>
    <property type="project" value="InterPro"/>
</dbReference>
<gene>
    <name evidence="3" type="ORF">NCTC10571_02229</name>
</gene>
<dbReference type="NCBIfam" id="TIGR02669">
    <property type="entry name" value="SpoIID_LytB"/>
    <property type="match status" value="1"/>
</dbReference>
<protein>
    <submittedName>
        <fullName evidence="3">H-34</fullName>
    </submittedName>
</protein>
<evidence type="ECO:0000256" key="1">
    <source>
        <dbReference type="SAM" id="SignalP"/>
    </source>
</evidence>
<dbReference type="InterPro" id="IPR013486">
    <property type="entry name" value="SpoIID/LytB"/>
</dbReference>
<keyword evidence="1" id="KW-0732">Signal</keyword>
<evidence type="ECO:0000313" key="4">
    <source>
        <dbReference type="Proteomes" id="UP000255234"/>
    </source>
</evidence>
<dbReference type="InterPro" id="IPR051922">
    <property type="entry name" value="Bact_Sporulation_Assoc"/>
</dbReference>
<organism evidence="3 4">
    <name type="scientific">Megamonas hypermegale</name>
    <dbReference type="NCBI Taxonomy" id="158847"/>
    <lineage>
        <taxon>Bacteria</taxon>
        <taxon>Bacillati</taxon>
        <taxon>Bacillota</taxon>
        <taxon>Negativicutes</taxon>
        <taxon>Selenomonadales</taxon>
        <taxon>Selenomonadaceae</taxon>
        <taxon>Megamonas</taxon>
    </lineage>
</organism>
<feature type="domain" description="Sporulation stage II protein D amidase enhancer LytB N-terminal" evidence="2">
    <location>
        <begin position="119"/>
        <end position="210"/>
    </location>
</feature>
<dbReference type="EMBL" id="UGPP01000001">
    <property type="protein sequence ID" value="STY72039.1"/>
    <property type="molecule type" value="Genomic_DNA"/>
</dbReference>
<dbReference type="Pfam" id="PF08486">
    <property type="entry name" value="SpoIID"/>
    <property type="match status" value="1"/>
</dbReference>
<feature type="chain" id="PRO_5016854305" evidence="1">
    <location>
        <begin position="26"/>
        <end position="398"/>
    </location>
</feature>
<dbReference type="Proteomes" id="UP000255234">
    <property type="component" value="Unassembled WGS sequence"/>
</dbReference>
<dbReference type="RefSeq" id="WP_018998740.1">
    <property type="nucleotide sequence ID" value="NZ_UGPP01000001.1"/>
</dbReference>
<dbReference type="AlphaFoldDB" id="A0A378NWJ7"/>
<sequence length="398" mass="44430">MKKYLYLICLLCCCAFVSNIQVVSAQSSAPYVRVGLLQGVQEVVITANDDFVVKDVDNKVNYKFKKMNEVNIRQKDRTVYVNKKGKETTTLVVAVKNNAPVIVNGKRYRGNLIIQPHKAGLTVINRLLIDEYLYGVVPEEMPASWNIEALKAQAVAARTFALYDKLDRKHTKEGFDVCVTTDCQVYGGMDSEAATTNKAIDATKGEVIVYLNQPICSVFHAASGGQTDDSINVWNVNVPYLRAVEDKEEQSPYQSWAVSVTVDNLSKSIKNSYSDIGTIKEIDFSGLKKNPNKASKPQVVKFIGSNKKSVELTKTQLRSLLGLKSSNFTIELEGNKKAKGDTLKIDKDDKKLIFKGSGFGHRLGMSQWGAKSLADKGKKYQQILYHYYSDVNIKDMYK</sequence>
<evidence type="ECO:0000313" key="3">
    <source>
        <dbReference type="EMBL" id="STY72039.1"/>
    </source>
</evidence>
<dbReference type="PANTHER" id="PTHR30032">
    <property type="entry name" value="N-ACETYLMURAMOYL-L-ALANINE AMIDASE-RELATED"/>
    <property type="match status" value="1"/>
</dbReference>
<dbReference type="PANTHER" id="PTHR30032:SF4">
    <property type="entry name" value="AMIDASE ENHANCER"/>
    <property type="match status" value="1"/>
</dbReference>
<name>A0A378NWJ7_9FIRM</name>
<dbReference type="InterPro" id="IPR013693">
    <property type="entry name" value="SpoIID/LytB_N"/>
</dbReference>